<sequence length="163" mass="17280">SGSAGVDVALARTISITNGEVQVVETTAKGPLGHGLSALLIGRSSISRQGIFVLPGLIDADYHGIIKVMIKVFAPPVTIPQGSKIAQLIPFKGQAPVRASTDRGEKGFGSTGNNLVLFTKRIGPTRPKRKVVIRQRQASLQEEMSLSQITMMMDTGSDITICP</sequence>
<dbReference type="AlphaFoldDB" id="A0A7K9B7Q9"/>
<comment type="caution">
    <text evidence="5">The sequence shown here is derived from an EMBL/GenBank/DDBJ whole genome shotgun (WGS) entry which is preliminary data.</text>
</comment>
<dbReference type="GO" id="GO:0006508">
    <property type="term" value="P:proteolysis"/>
    <property type="evidence" value="ECO:0007669"/>
    <property type="project" value="UniProtKB-KW"/>
</dbReference>
<evidence type="ECO:0000313" key="6">
    <source>
        <dbReference type="Proteomes" id="UP000543287"/>
    </source>
</evidence>
<accession>A0A7K9B7Q9</accession>
<dbReference type="InterPro" id="IPR033704">
    <property type="entry name" value="dUTPase_trimeric"/>
</dbReference>
<protein>
    <submittedName>
        <fullName evidence="5">POK9 protein</fullName>
    </submittedName>
</protein>
<keyword evidence="2" id="KW-0064">Aspartyl protease</keyword>
<reference evidence="5 6" key="1">
    <citation type="submission" date="2019-09" db="EMBL/GenBank/DDBJ databases">
        <title>Bird 10,000 Genomes (B10K) Project - Family phase.</title>
        <authorList>
            <person name="Zhang G."/>
        </authorList>
    </citation>
    <scope>NUCLEOTIDE SEQUENCE [LARGE SCALE GENOMIC DNA]</scope>
    <source>
        <strain evidence="5">B10K-LSUMZ-23963</strain>
        <tissue evidence="5">Muscle</tissue>
    </source>
</reference>
<dbReference type="Gene3D" id="2.70.40.10">
    <property type="match status" value="1"/>
</dbReference>
<gene>
    <name evidence="5" type="primary">Ervk9_1</name>
    <name evidence="5" type="ORF">DRONOV_R02772</name>
</gene>
<dbReference type="Pfam" id="PF00692">
    <property type="entry name" value="dUTPase"/>
    <property type="match status" value="1"/>
</dbReference>
<dbReference type="InterPro" id="IPR036157">
    <property type="entry name" value="dUTPase-like_sf"/>
</dbReference>
<keyword evidence="1" id="KW-0645">Protease</keyword>
<evidence type="ECO:0000256" key="1">
    <source>
        <dbReference type="ARBA" id="ARBA00022670"/>
    </source>
</evidence>
<dbReference type="InterPro" id="IPR051592">
    <property type="entry name" value="HERV-K_Pro_peptidase_A2"/>
</dbReference>
<feature type="domain" description="dUTPase-like" evidence="4">
    <location>
        <begin position="1"/>
        <end position="112"/>
    </location>
</feature>
<dbReference type="PANTHER" id="PTHR19422:SF123">
    <property type="entry name" value="RT1 CLASS I, LOCUS CE15"/>
    <property type="match status" value="1"/>
</dbReference>
<dbReference type="SUPFAM" id="SSF51283">
    <property type="entry name" value="dUTPase-like"/>
    <property type="match status" value="1"/>
</dbReference>
<evidence type="ECO:0000256" key="2">
    <source>
        <dbReference type="ARBA" id="ARBA00022750"/>
    </source>
</evidence>
<feature type="non-terminal residue" evidence="5">
    <location>
        <position position="1"/>
    </location>
</feature>
<dbReference type="EMBL" id="VWZH01000212">
    <property type="protein sequence ID" value="NXG36236.1"/>
    <property type="molecule type" value="Genomic_DNA"/>
</dbReference>
<evidence type="ECO:0000256" key="3">
    <source>
        <dbReference type="ARBA" id="ARBA00022801"/>
    </source>
</evidence>
<feature type="non-terminal residue" evidence="5">
    <location>
        <position position="163"/>
    </location>
</feature>
<proteinExistence type="predicted"/>
<dbReference type="CDD" id="cd07557">
    <property type="entry name" value="trimeric_dUTPase"/>
    <property type="match status" value="1"/>
</dbReference>
<evidence type="ECO:0000313" key="5">
    <source>
        <dbReference type="EMBL" id="NXG36236.1"/>
    </source>
</evidence>
<organism evidence="5 6">
    <name type="scientific">Dromaius novaehollandiae</name>
    <name type="common">Emu</name>
    <dbReference type="NCBI Taxonomy" id="8790"/>
    <lineage>
        <taxon>Eukaryota</taxon>
        <taxon>Metazoa</taxon>
        <taxon>Chordata</taxon>
        <taxon>Craniata</taxon>
        <taxon>Vertebrata</taxon>
        <taxon>Euteleostomi</taxon>
        <taxon>Archelosauria</taxon>
        <taxon>Archosauria</taxon>
        <taxon>Dinosauria</taxon>
        <taxon>Saurischia</taxon>
        <taxon>Theropoda</taxon>
        <taxon>Coelurosauria</taxon>
        <taxon>Aves</taxon>
        <taxon>Palaeognathae</taxon>
        <taxon>Casuariiformes</taxon>
        <taxon>Dromaiidae</taxon>
        <taxon>Dromaius</taxon>
    </lineage>
</organism>
<dbReference type="UniPathway" id="UPA00610">
    <property type="reaction ID" value="UER00666"/>
</dbReference>
<dbReference type="GO" id="GO:0006226">
    <property type="term" value="P:dUMP biosynthetic process"/>
    <property type="evidence" value="ECO:0007669"/>
    <property type="project" value="UniProtKB-UniPathway"/>
</dbReference>
<keyword evidence="3" id="KW-0378">Hydrolase</keyword>
<evidence type="ECO:0000259" key="4">
    <source>
        <dbReference type="Pfam" id="PF00692"/>
    </source>
</evidence>
<name>A0A7K9B7Q9_DRONO</name>
<dbReference type="PANTHER" id="PTHR19422">
    <property type="entry name" value="GAG RETROVIRAL POLYPROTEIN"/>
    <property type="match status" value="1"/>
</dbReference>
<dbReference type="GO" id="GO:0004190">
    <property type="term" value="F:aspartic-type endopeptidase activity"/>
    <property type="evidence" value="ECO:0007669"/>
    <property type="project" value="UniProtKB-KW"/>
</dbReference>
<dbReference type="InterPro" id="IPR029054">
    <property type="entry name" value="dUTPase-like"/>
</dbReference>
<dbReference type="Proteomes" id="UP000543287">
    <property type="component" value="Unassembled WGS sequence"/>
</dbReference>